<dbReference type="Proteomes" id="UP000189777">
    <property type="component" value="Unassembled WGS sequence"/>
</dbReference>
<organism evidence="2 3">
    <name type="scientific">Krasilnikoviella flava</name>
    <dbReference type="NCBI Taxonomy" id="526729"/>
    <lineage>
        <taxon>Bacteria</taxon>
        <taxon>Bacillati</taxon>
        <taxon>Actinomycetota</taxon>
        <taxon>Actinomycetes</taxon>
        <taxon>Micrococcales</taxon>
        <taxon>Promicromonosporaceae</taxon>
        <taxon>Krasilnikoviella</taxon>
    </lineage>
</organism>
<evidence type="ECO:0000256" key="1">
    <source>
        <dbReference type="SAM" id="MobiDB-lite"/>
    </source>
</evidence>
<sequence>MVYTPTVSTAWEVAPIPYRVVSVRRNLRSIRRRLAARVALPSRDDLTRWRYPRSAARLDSRWSSTGRTWSTSVAASRAPLVVLVSVRASVAVTMQHTTSDGLHVGREAGATVGAAPQRHLVRFWLLWVELGQARVGAPKHWRNVTGGHGSITVAVGAQERLTLMPDAWNSSRDRKQTLRRAKNPTKETRLVKRTALSTATALVISGVIVAGTALPAQAAIYTWFDRNGTAGTRYYDHVVGSQADSFSRTGVHAEVDGSGYTWQTSVWFGSYTTTGSASATITGPRSFNKTSFRITNAVGTGSIGMKAWLTDARMAGFASSDAAELEPDPEVSSSGSAGEIAADEIRADSVEGRDITKVGADEQVEFWASESDDAAEICLYTTWEEYAAYTCEESSAVQAVGIRSEASGPEFESELEIPAENERTLSSGGSLSDGVTFSVNHLD</sequence>
<feature type="compositionally biased region" description="Polar residues" evidence="1">
    <location>
        <begin position="424"/>
        <end position="443"/>
    </location>
</feature>
<evidence type="ECO:0000313" key="2">
    <source>
        <dbReference type="EMBL" id="SKC53534.1"/>
    </source>
</evidence>
<keyword evidence="3" id="KW-1185">Reference proteome</keyword>
<dbReference type="EMBL" id="FUZQ01000002">
    <property type="protein sequence ID" value="SKC53534.1"/>
    <property type="molecule type" value="Genomic_DNA"/>
</dbReference>
<protein>
    <submittedName>
        <fullName evidence="2">Uncharacterized protein</fullName>
    </submittedName>
</protein>
<name>A0A1T5JQA9_9MICO</name>
<proteinExistence type="predicted"/>
<dbReference type="AlphaFoldDB" id="A0A1T5JQA9"/>
<feature type="region of interest" description="Disordered" evidence="1">
    <location>
        <begin position="320"/>
        <end position="340"/>
    </location>
</feature>
<reference evidence="2 3" key="1">
    <citation type="submission" date="2017-02" db="EMBL/GenBank/DDBJ databases">
        <authorList>
            <person name="Peterson S.W."/>
        </authorList>
    </citation>
    <scope>NUCLEOTIDE SEQUENCE [LARGE SCALE GENOMIC DNA]</scope>
    <source>
        <strain evidence="2 3">DSM 21481</strain>
    </source>
</reference>
<evidence type="ECO:0000313" key="3">
    <source>
        <dbReference type="Proteomes" id="UP000189777"/>
    </source>
</evidence>
<gene>
    <name evidence="2" type="ORF">SAMN04324258_1619</name>
</gene>
<feature type="region of interest" description="Disordered" evidence="1">
    <location>
        <begin position="407"/>
        <end position="443"/>
    </location>
</feature>
<accession>A0A1T5JQA9</accession>